<organism evidence="1 2">
    <name type="scientific">Bartonella pachyuromydis</name>
    <dbReference type="NCBI Taxonomy" id="931097"/>
    <lineage>
        <taxon>Bacteria</taxon>
        <taxon>Pseudomonadati</taxon>
        <taxon>Pseudomonadota</taxon>
        <taxon>Alphaproteobacteria</taxon>
        <taxon>Hyphomicrobiales</taxon>
        <taxon>Bartonellaceae</taxon>
        <taxon>Bartonella</taxon>
    </lineage>
</organism>
<protein>
    <submittedName>
        <fullName evidence="1">Uncharacterized protein</fullName>
    </submittedName>
</protein>
<reference evidence="2" key="1">
    <citation type="journal article" date="2019" name="Int. J. Syst. Evol. Microbiol.">
        <title>The Global Catalogue of Microorganisms (GCM) 10K type strain sequencing project: providing services to taxonomists for standard genome sequencing and annotation.</title>
        <authorList>
            <consortium name="The Broad Institute Genomics Platform"/>
            <consortium name="The Broad Institute Genome Sequencing Center for Infectious Disease"/>
            <person name="Wu L."/>
            <person name="Ma J."/>
        </authorList>
    </citation>
    <scope>NUCLEOTIDE SEQUENCE [LARGE SCALE GENOMIC DNA]</scope>
    <source>
        <strain evidence="2">JCM 17714</strain>
    </source>
</reference>
<dbReference type="EMBL" id="BAABJA010000011">
    <property type="protein sequence ID" value="GAA4665915.1"/>
    <property type="molecule type" value="Genomic_DNA"/>
</dbReference>
<dbReference type="Proteomes" id="UP001501699">
    <property type="component" value="Unassembled WGS sequence"/>
</dbReference>
<evidence type="ECO:0000313" key="1">
    <source>
        <dbReference type="EMBL" id="GAA4665915.1"/>
    </source>
</evidence>
<evidence type="ECO:0000313" key="2">
    <source>
        <dbReference type="Proteomes" id="UP001501699"/>
    </source>
</evidence>
<proteinExistence type="predicted"/>
<sequence>MGIKTVQERTKNTSYEEPQTPRAVTTLEASKVNDGTCLLLHKPNDGSTQWIEHYTIYKHRHENVL</sequence>
<name>A0ABP8VJR9_9HYPH</name>
<dbReference type="RefSeq" id="WP_345119376.1">
    <property type="nucleotide sequence ID" value="NZ_BAABJA010000011.1"/>
</dbReference>
<gene>
    <name evidence="1" type="ORF">GCM10023262_13680</name>
</gene>
<comment type="caution">
    <text evidence="1">The sequence shown here is derived from an EMBL/GenBank/DDBJ whole genome shotgun (WGS) entry which is preliminary data.</text>
</comment>
<keyword evidence="2" id="KW-1185">Reference proteome</keyword>
<accession>A0ABP8VJR9</accession>